<dbReference type="GeneTree" id="ENSGT00940000156287"/>
<dbReference type="Pfam" id="PF00636">
    <property type="entry name" value="Ribonuclease_3"/>
    <property type="match status" value="2"/>
</dbReference>
<dbReference type="Pfam" id="PF00270">
    <property type="entry name" value="DEAD"/>
    <property type="match status" value="1"/>
</dbReference>
<evidence type="ECO:0000256" key="20">
    <source>
        <dbReference type="ARBA" id="ARBA00035116"/>
    </source>
</evidence>
<keyword evidence="11" id="KW-0547">Nucleotide-binding</keyword>
<dbReference type="GO" id="GO:0030422">
    <property type="term" value="P:siRNA processing"/>
    <property type="evidence" value="ECO:0007669"/>
    <property type="project" value="InterPro"/>
</dbReference>
<keyword evidence="17 21" id="KW-0694">RNA-binding</keyword>
<dbReference type="Pfam" id="PF20931">
    <property type="entry name" value="Dicer_platform"/>
    <property type="match status" value="1"/>
</dbReference>
<dbReference type="CDD" id="cd00593">
    <property type="entry name" value="RIBOc"/>
    <property type="match status" value="2"/>
</dbReference>
<dbReference type="SUPFAM" id="SSF52540">
    <property type="entry name" value="P-loop containing nucleoside triphosphate hydrolases"/>
    <property type="match status" value="1"/>
</dbReference>
<dbReference type="InterPro" id="IPR048513">
    <property type="entry name" value="Dicer_PBD"/>
</dbReference>
<dbReference type="Pfam" id="PF02170">
    <property type="entry name" value="PAZ"/>
    <property type="match status" value="1"/>
</dbReference>
<dbReference type="SMART" id="SM00358">
    <property type="entry name" value="DSRM"/>
    <property type="match status" value="1"/>
</dbReference>
<dbReference type="CDD" id="cd02843">
    <property type="entry name" value="PAZ_dicer_like"/>
    <property type="match status" value="1"/>
</dbReference>
<dbReference type="InterPro" id="IPR005034">
    <property type="entry name" value="Dicer_dimerisation"/>
</dbReference>
<keyword evidence="19" id="KW-0464">Manganese</keyword>
<dbReference type="SMART" id="SM00490">
    <property type="entry name" value="HELICc"/>
    <property type="match status" value="1"/>
</dbReference>
<dbReference type="PROSITE" id="PS51192">
    <property type="entry name" value="HELICASE_ATP_BIND_1"/>
    <property type="match status" value="1"/>
</dbReference>
<comment type="cofactor">
    <cofactor evidence="3">
        <name>Mg(2+)</name>
        <dbReference type="ChEBI" id="CHEBI:18420"/>
    </cofactor>
</comment>
<dbReference type="InterPro" id="IPR003100">
    <property type="entry name" value="PAZ_dom"/>
</dbReference>
<evidence type="ECO:0000256" key="14">
    <source>
        <dbReference type="ARBA" id="ARBA00022806"/>
    </source>
</evidence>
<evidence type="ECO:0000256" key="7">
    <source>
        <dbReference type="ARBA" id="ARBA00022553"/>
    </source>
</evidence>
<evidence type="ECO:0000313" key="29">
    <source>
        <dbReference type="Ensembl" id="ENSACLP00000061454.1"/>
    </source>
</evidence>
<comment type="cofactor">
    <cofactor evidence="2">
        <name>Mn(2+)</name>
        <dbReference type="ChEBI" id="CHEBI:29035"/>
    </cofactor>
</comment>
<dbReference type="PANTHER" id="PTHR14950:SF37">
    <property type="entry name" value="ENDORIBONUCLEASE DICER"/>
    <property type="match status" value="1"/>
</dbReference>
<dbReference type="GO" id="GO:0051239">
    <property type="term" value="P:regulation of multicellular organismal process"/>
    <property type="evidence" value="ECO:0007669"/>
    <property type="project" value="UniProtKB-ARBA"/>
</dbReference>
<evidence type="ECO:0000259" key="26">
    <source>
        <dbReference type="PROSITE" id="PS51192"/>
    </source>
</evidence>
<dbReference type="PROSITE" id="PS50821">
    <property type="entry name" value="PAZ"/>
    <property type="match status" value="1"/>
</dbReference>
<dbReference type="GO" id="GO:0005524">
    <property type="term" value="F:ATP binding"/>
    <property type="evidence" value="ECO:0007669"/>
    <property type="project" value="UniProtKB-KW"/>
</dbReference>
<keyword evidence="30" id="KW-1185">Reference proteome</keyword>
<feature type="domain" description="Dicer dsRNA-binding fold" evidence="28">
    <location>
        <begin position="458"/>
        <end position="548"/>
    </location>
</feature>
<dbReference type="InterPro" id="IPR014720">
    <property type="entry name" value="dsRBD_dom"/>
</dbReference>
<dbReference type="PANTHER" id="PTHR14950">
    <property type="entry name" value="DICER-RELATED"/>
    <property type="match status" value="1"/>
</dbReference>
<evidence type="ECO:0000256" key="15">
    <source>
        <dbReference type="ARBA" id="ARBA00022840"/>
    </source>
</evidence>
<dbReference type="SUPFAM" id="SSF54768">
    <property type="entry name" value="dsRNA-binding domain-like"/>
    <property type="match status" value="1"/>
</dbReference>
<evidence type="ECO:0000256" key="10">
    <source>
        <dbReference type="ARBA" id="ARBA00022737"/>
    </source>
</evidence>
<dbReference type="InterPro" id="IPR027417">
    <property type="entry name" value="P-loop_NTPase"/>
</dbReference>
<dbReference type="PROSITE" id="PS00517">
    <property type="entry name" value="RNASE_3_1"/>
    <property type="match status" value="1"/>
</dbReference>
<dbReference type="SMART" id="SM00535">
    <property type="entry name" value="RIBOc"/>
    <property type="match status" value="2"/>
</dbReference>
<dbReference type="GO" id="GO:0005737">
    <property type="term" value="C:cytoplasm"/>
    <property type="evidence" value="ECO:0007669"/>
    <property type="project" value="UniProtKB-SubCell"/>
</dbReference>
<dbReference type="CDD" id="cd10843">
    <property type="entry name" value="DSRM_DICER"/>
    <property type="match status" value="1"/>
</dbReference>
<keyword evidence="8" id="KW-0540">Nuclease</keyword>
<evidence type="ECO:0000259" key="27">
    <source>
        <dbReference type="PROSITE" id="PS51194"/>
    </source>
</evidence>
<dbReference type="Gene3D" id="1.10.1520.10">
    <property type="entry name" value="Ribonuclease III domain"/>
    <property type="match status" value="2"/>
</dbReference>
<feature type="domain" description="RNase III" evidence="24">
    <location>
        <begin position="1116"/>
        <end position="1192"/>
    </location>
</feature>
<evidence type="ECO:0000256" key="21">
    <source>
        <dbReference type="PROSITE-ProRule" id="PRU00657"/>
    </source>
</evidence>
<dbReference type="Ensembl" id="ENSACLT00000048873.1">
    <property type="protein sequence ID" value="ENSACLP00000061454.1"/>
    <property type="gene ID" value="ENSACLG00000007920.2"/>
</dbReference>
<dbReference type="GO" id="GO:0004530">
    <property type="term" value="F:deoxyribonuclease I activity"/>
    <property type="evidence" value="ECO:0007669"/>
    <property type="project" value="TreeGrafter"/>
</dbReference>
<feature type="domain" description="RNase III" evidence="24">
    <location>
        <begin position="1462"/>
        <end position="1620"/>
    </location>
</feature>
<name>A0AAX7TWT2_ASTCA</name>
<dbReference type="Pfam" id="PF00271">
    <property type="entry name" value="Helicase_C"/>
    <property type="match status" value="1"/>
</dbReference>
<gene>
    <name evidence="29" type="primary">DICER1</name>
</gene>
<dbReference type="FunFam" id="2.170.260.10:FF:000002">
    <property type="entry name" value="Putative Endoribonuclease Dicer"/>
    <property type="match status" value="1"/>
</dbReference>
<dbReference type="InterPro" id="IPR014001">
    <property type="entry name" value="Helicase_ATP-bd"/>
</dbReference>
<reference evidence="29" key="3">
    <citation type="submission" date="2025-09" db="UniProtKB">
        <authorList>
            <consortium name="Ensembl"/>
        </authorList>
    </citation>
    <scope>IDENTIFICATION</scope>
</reference>
<keyword evidence="14" id="KW-0347">Helicase</keyword>
<evidence type="ECO:0000259" key="24">
    <source>
        <dbReference type="PROSITE" id="PS50142"/>
    </source>
</evidence>
<comment type="subcellular location">
    <subcellularLocation>
        <location evidence="4">Cytoplasm</location>
    </subcellularLocation>
</comment>
<dbReference type="SUPFAM" id="SSF101690">
    <property type="entry name" value="PAZ domain"/>
    <property type="match status" value="1"/>
</dbReference>
<dbReference type="SMART" id="SM00487">
    <property type="entry name" value="DEXDc"/>
    <property type="match status" value="1"/>
</dbReference>
<dbReference type="GO" id="GO:0005634">
    <property type="term" value="C:nucleus"/>
    <property type="evidence" value="ECO:0007669"/>
    <property type="project" value="TreeGrafter"/>
</dbReference>
<evidence type="ECO:0000256" key="17">
    <source>
        <dbReference type="ARBA" id="ARBA00022884"/>
    </source>
</evidence>
<evidence type="ECO:0000256" key="2">
    <source>
        <dbReference type="ARBA" id="ARBA00001936"/>
    </source>
</evidence>
<dbReference type="Pfam" id="PF03368">
    <property type="entry name" value="Dicer_dimer"/>
    <property type="match status" value="1"/>
</dbReference>
<evidence type="ECO:0000259" key="28">
    <source>
        <dbReference type="PROSITE" id="PS51327"/>
    </source>
</evidence>
<dbReference type="Proteomes" id="UP000265100">
    <property type="component" value="Chromosome 19"/>
</dbReference>
<dbReference type="GO" id="GO:0031054">
    <property type="term" value="P:pre-miRNA processing"/>
    <property type="evidence" value="ECO:0007669"/>
    <property type="project" value="InterPro"/>
</dbReference>
<dbReference type="FunFam" id="3.30.160.380:FF:000002">
    <property type="entry name" value="Endoribonuclease Dicer isoform 1"/>
    <property type="match status" value="1"/>
</dbReference>
<feature type="domain" description="PAZ" evidence="25">
    <location>
        <begin position="736"/>
        <end position="868"/>
    </location>
</feature>
<dbReference type="Gene3D" id="2.170.260.10">
    <property type="entry name" value="paz domain"/>
    <property type="match status" value="1"/>
</dbReference>
<dbReference type="InterPro" id="IPR048512">
    <property type="entry name" value="Dicer_platform"/>
</dbReference>
<dbReference type="InterPro" id="IPR036389">
    <property type="entry name" value="RNase_III_sf"/>
</dbReference>
<dbReference type="GO" id="GO:0003723">
    <property type="term" value="F:RNA binding"/>
    <property type="evidence" value="ECO:0007669"/>
    <property type="project" value="UniProtKB-UniRule"/>
</dbReference>
<accession>A0AAX7TWT2</accession>
<dbReference type="InterPro" id="IPR038248">
    <property type="entry name" value="Dicer_dimer_sf"/>
</dbReference>
<feature type="domain" description="Helicase C-terminal" evidence="27">
    <location>
        <begin position="260"/>
        <end position="430"/>
    </location>
</feature>
<keyword evidence="15" id="KW-0067">ATP-binding</keyword>
<feature type="compositionally biased region" description="Polar residues" evidence="22">
    <location>
        <begin position="1073"/>
        <end position="1089"/>
    </location>
</feature>
<evidence type="ECO:0000259" key="23">
    <source>
        <dbReference type="PROSITE" id="PS50137"/>
    </source>
</evidence>
<evidence type="ECO:0000256" key="22">
    <source>
        <dbReference type="SAM" id="MobiDB-lite"/>
    </source>
</evidence>
<dbReference type="GO" id="GO:0004386">
    <property type="term" value="F:helicase activity"/>
    <property type="evidence" value="ECO:0007669"/>
    <property type="project" value="UniProtKB-KW"/>
</dbReference>
<evidence type="ECO:0000256" key="6">
    <source>
        <dbReference type="ARBA" id="ARBA00022490"/>
    </source>
</evidence>
<evidence type="ECO:0000256" key="13">
    <source>
        <dbReference type="ARBA" id="ARBA00022801"/>
    </source>
</evidence>
<evidence type="ECO:0000313" key="30">
    <source>
        <dbReference type="Proteomes" id="UP000265100"/>
    </source>
</evidence>
<dbReference type="Gene3D" id="3.40.50.300">
    <property type="entry name" value="P-loop containing nucleotide triphosphate hydrolases"/>
    <property type="match status" value="2"/>
</dbReference>
<dbReference type="CDD" id="cd18034">
    <property type="entry name" value="DEXHc_dicer"/>
    <property type="match status" value="1"/>
</dbReference>
<keyword evidence="9" id="KW-0479">Metal-binding</keyword>
<keyword evidence="16" id="KW-0460">Magnesium</keyword>
<dbReference type="Pfam" id="PF20932">
    <property type="entry name" value="Dicer_dsRBD"/>
    <property type="match status" value="1"/>
</dbReference>
<evidence type="ECO:0000256" key="11">
    <source>
        <dbReference type="ARBA" id="ARBA00022741"/>
    </source>
</evidence>
<dbReference type="GO" id="GO:0046872">
    <property type="term" value="F:metal ion binding"/>
    <property type="evidence" value="ECO:0007669"/>
    <property type="project" value="UniProtKB-KW"/>
</dbReference>
<dbReference type="SUPFAM" id="SSF69065">
    <property type="entry name" value="RNase III domain-like"/>
    <property type="match status" value="2"/>
</dbReference>
<evidence type="ECO:0000256" key="9">
    <source>
        <dbReference type="ARBA" id="ARBA00022723"/>
    </source>
</evidence>
<keyword evidence="6" id="KW-0963">Cytoplasm</keyword>
<dbReference type="InterPro" id="IPR000999">
    <property type="entry name" value="RNase_III_dom"/>
</dbReference>
<proteinExistence type="inferred from homology"/>
<dbReference type="SMART" id="SM00949">
    <property type="entry name" value="PAZ"/>
    <property type="match status" value="1"/>
</dbReference>
<comment type="catalytic activity">
    <reaction evidence="1">
        <text>Endonucleolytic cleavage to 5'-phosphomonoester.</text>
        <dbReference type="EC" id="3.1.26.3"/>
    </reaction>
</comment>
<keyword evidence="10" id="KW-0677">Repeat</keyword>
<reference evidence="29" key="2">
    <citation type="submission" date="2025-08" db="UniProtKB">
        <authorList>
            <consortium name="Ensembl"/>
        </authorList>
    </citation>
    <scope>IDENTIFICATION</scope>
</reference>
<dbReference type="Gene3D" id="3.30.160.380">
    <property type="entry name" value="Dicer dimerisation domain"/>
    <property type="match status" value="1"/>
</dbReference>
<dbReference type="FunFam" id="1.10.1520.10:FF:000023">
    <property type="entry name" value="Endoribonuclease dcr-1"/>
    <property type="match status" value="1"/>
</dbReference>
<keyword evidence="13" id="KW-0378">Hydrolase</keyword>
<dbReference type="PROSITE" id="PS51327">
    <property type="entry name" value="DICER_DSRBF"/>
    <property type="match status" value="1"/>
</dbReference>
<evidence type="ECO:0000256" key="4">
    <source>
        <dbReference type="ARBA" id="ARBA00004496"/>
    </source>
</evidence>
<keyword evidence="12" id="KW-0255">Endonuclease</keyword>
<evidence type="ECO:0000256" key="12">
    <source>
        <dbReference type="ARBA" id="ARBA00022759"/>
    </source>
</evidence>
<evidence type="ECO:0000256" key="3">
    <source>
        <dbReference type="ARBA" id="ARBA00001946"/>
    </source>
</evidence>
<comment type="similarity">
    <text evidence="20 21">Belongs to the helicase family. Dicer subfamily.</text>
</comment>
<dbReference type="FunFam" id="3.40.50.300:FF:000628">
    <property type="entry name" value="Endoribonuclease Dicer"/>
    <property type="match status" value="1"/>
</dbReference>
<dbReference type="EC" id="3.1.26.3" evidence="5"/>
<dbReference type="Gene3D" id="3.30.160.20">
    <property type="match status" value="1"/>
</dbReference>
<dbReference type="PROSITE" id="PS50137">
    <property type="entry name" value="DS_RBD"/>
    <property type="match status" value="1"/>
</dbReference>
<evidence type="ECO:0000256" key="16">
    <source>
        <dbReference type="ARBA" id="ARBA00022842"/>
    </source>
</evidence>
<feature type="region of interest" description="Disordered" evidence="22">
    <location>
        <begin position="1035"/>
        <end position="1111"/>
    </location>
</feature>
<dbReference type="GO" id="GO:0070578">
    <property type="term" value="C:RISC-loading complex"/>
    <property type="evidence" value="ECO:0007669"/>
    <property type="project" value="TreeGrafter"/>
</dbReference>
<dbReference type="InterPro" id="IPR001650">
    <property type="entry name" value="Helicase_C-like"/>
</dbReference>
<reference evidence="29" key="1">
    <citation type="submission" date="2018-05" db="EMBL/GenBank/DDBJ databases">
        <authorList>
            <person name="Datahose"/>
        </authorList>
    </citation>
    <scope>NUCLEOTIDE SEQUENCE</scope>
</reference>
<evidence type="ECO:0000256" key="18">
    <source>
        <dbReference type="ARBA" id="ARBA00023158"/>
    </source>
</evidence>
<sequence>MAGLQLVTPATSPMGPFFGLPWQQEAIHDNIYTPRKYQVELLEAALERNTIVCLNTGSGKTFIAVLLTKELSHQIRGPYQENAKRTVFLVNTAASVVQQAAAVRTHSDLSVGEYTDLEETLAWTDQRWSRQIIENQVLVMTCHIFLHVLRNKILPLSKINLVVFDDCHLAITDHPYCQIMKGCSCTPRILGLTASILNGKCDPSELEQKIQNLERILKSNAETATDLVVLDRYASQPREVVLDCGSYVDKSGLSSRLQAELNEALHFLNDCNISVVKEDRDPTFISKQVREAGKQDPELAYISSNFITGHSIGKNQARNKQMEVEFRKQEEVLRKFRAHETNLLIATSIVEEGVDIPKCNLVVRFDLPTEYRSYVQSKGRARAPVSNYIMLADTGRTKAFEEDLSTYKAIEKILRNKCSKSVEVSEFEVEQVMDDDNILPPYVLRSEDGGPRVTINTAIGHINRYCARLPSDPFTHLAPKCKTVEMGDGCFQSTLYLPINSPLRVPGPVMNCARVAEKAVALVCCEKLHKIGELDDHLMPVGKETVKYEEELDLHDEEETSVPGRPGSTKRRQCYPKAIPECLCDCYAVPEQSYYLYVIGMVLTTPLPDELNFRRRKLYPPEDTTRCFGILTAKPIPRIPHFPVYTRSGEVTISIELQKSGFTLTTAQLDLITRLHQYIFSHILRLEKPALEFMPTMADSAYCVLPLNVVGDSNTLDMDFKFMEGIEKSEARTGIPTTQYTKQNPFTFKLEDYQDAVIIPRYRNFDQPHRFYVADVYADLTPLSKFPSPEYETFAEYYKTKYNLDLSNLNQPLLDVDHTSSRLNLLTPRHLNQKGKALPLSSAEKRKAKWESLQNKQILVPELCAIHPIPASLWRKAVCLPSILYRLHCLLTAEELRAQTASEAGVGVQTLPPDFRLYPNLDFGWKRSIDSKTFISCPESCSEEGASHCKHQETISPDPSSLMLPSGEHSSMSEQEDFKALDSEEAPCTRNLTNGTAFFASCDDGNQNEHLPQCDNCQCSQLSFAGLQSSKSVQSTTSVLVQPPHTLKKPNSSPPQPSDECTSGRTSDHTKKATSVCSRAATSPNTLTAPSDVCARPQHGSHAANSPKSLGPNPGLILQALTLSNASDGFNLERLEMLGDSFLKHAITTYLFCTYPDAHEGRLSYMRSKKVSNCNLYRLGKKKGLPSRMVVSIFDPPVNWLPPGYVVNQDKSSTDRMNSEEVKELLANGRSGHEYDEDDDEGEDVDEDGELMLKDEPKDEVNMEDDLEYYKEHIRFIDNMLLGSGAFGKKISLSGFPPNLTPASEQVPSGPSPEEFDYSSWDAMCYLDPSKAGEEDDFVVGFWNPSEENCGTELGKQSISYDLHTEQCIADKSIADCVEALLGCYLTSCGERAAQMFLCSLGLKVSSECIAMQKQMNTHKNESIENPNKTTYLCYGWLKIPPRCMLDHPDAERTLNHLISGFENFEKKINYTFKNKAYLLQAFTHASYHYNTITDCYQRLEFLGDAILDYLITKHLYEDPRQHSPGVLTDLRSALVNNTIFASLAVKYDYHKYFKAISPELFHVIDDFVQFQLEKNEMQGMDSELRRSEEDEEKEEDIEVPKAMGDIFESLAGAIYMDSRMSLETVWQVYYPMMRPLIEKFSANVPRSPVRELLEMEPETAKFSPAERTYDGKVRVTVEVVGKGKFKGVGRSYRIAKSAAARRALRSLKANQPQVQNN</sequence>
<dbReference type="InterPro" id="IPR036085">
    <property type="entry name" value="PAZ_dom_sf"/>
</dbReference>
<dbReference type="FunFam" id="1.10.1520.10:FF:000005">
    <property type="entry name" value="Putative endoribonuclease dicer"/>
    <property type="match status" value="1"/>
</dbReference>
<evidence type="ECO:0000256" key="8">
    <source>
        <dbReference type="ARBA" id="ARBA00022722"/>
    </source>
</evidence>
<evidence type="ECO:0000256" key="19">
    <source>
        <dbReference type="ARBA" id="ARBA00023211"/>
    </source>
</evidence>
<evidence type="ECO:0000259" key="25">
    <source>
        <dbReference type="PROSITE" id="PS50821"/>
    </source>
</evidence>
<dbReference type="InterPro" id="IPR011545">
    <property type="entry name" value="DEAD/DEAH_box_helicase_dom"/>
</dbReference>
<evidence type="ECO:0000256" key="1">
    <source>
        <dbReference type="ARBA" id="ARBA00000109"/>
    </source>
</evidence>
<dbReference type="GO" id="GO:0004525">
    <property type="term" value="F:ribonuclease III activity"/>
    <property type="evidence" value="ECO:0007669"/>
    <property type="project" value="UniProtKB-EC"/>
</dbReference>
<organism evidence="29 30">
    <name type="scientific">Astatotilapia calliptera</name>
    <name type="common">Eastern happy</name>
    <name type="synonym">Chromis callipterus</name>
    <dbReference type="NCBI Taxonomy" id="8154"/>
    <lineage>
        <taxon>Eukaryota</taxon>
        <taxon>Metazoa</taxon>
        <taxon>Chordata</taxon>
        <taxon>Craniata</taxon>
        <taxon>Vertebrata</taxon>
        <taxon>Euteleostomi</taxon>
        <taxon>Actinopterygii</taxon>
        <taxon>Neopterygii</taxon>
        <taxon>Teleostei</taxon>
        <taxon>Neoteleostei</taxon>
        <taxon>Acanthomorphata</taxon>
        <taxon>Ovalentaria</taxon>
        <taxon>Cichlomorphae</taxon>
        <taxon>Cichliformes</taxon>
        <taxon>Cichlidae</taxon>
        <taxon>African cichlids</taxon>
        <taxon>Pseudocrenilabrinae</taxon>
        <taxon>Haplochromini</taxon>
        <taxon>Astatotilapia</taxon>
    </lineage>
</organism>
<keyword evidence="7" id="KW-0597">Phosphoprotein</keyword>
<feature type="domain" description="Helicase ATP-binding" evidence="26">
    <location>
        <begin position="41"/>
        <end position="214"/>
    </location>
</feature>
<dbReference type="GO" id="GO:0016441">
    <property type="term" value="P:post-transcriptional gene silencing"/>
    <property type="evidence" value="ECO:0007669"/>
    <property type="project" value="UniProtKB-ARBA"/>
</dbReference>
<dbReference type="FunFam" id="3.30.160.20:FF:000015">
    <property type="entry name" value="endoribonuclease Dicer"/>
    <property type="match status" value="1"/>
</dbReference>
<evidence type="ECO:0000256" key="5">
    <source>
        <dbReference type="ARBA" id="ARBA00012177"/>
    </source>
</evidence>
<feature type="region of interest" description="Disordered" evidence="22">
    <location>
        <begin position="948"/>
        <end position="982"/>
    </location>
</feature>
<dbReference type="PROSITE" id="PS51194">
    <property type="entry name" value="HELICASE_CTER"/>
    <property type="match status" value="1"/>
</dbReference>
<protein>
    <recommendedName>
        <fullName evidence="5">ribonuclease III</fullName>
        <ecNumber evidence="5">3.1.26.3</ecNumber>
    </recommendedName>
</protein>
<dbReference type="InterPro" id="IPR044441">
    <property type="entry name" value="DICER_DSRM"/>
</dbReference>
<keyword evidence="18" id="KW-0943">RNA-mediated gene silencing</keyword>
<feature type="domain" description="DRBM" evidence="23">
    <location>
        <begin position="1645"/>
        <end position="1710"/>
    </location>
</feature>
<dbReference type="Pfam" id="PF20930">
    <property type="entry name" value="Dicer_PBD"/>
    <property type="match status" value="1"/>
</dbReference>
<dbReference type="PROSITE" id="PS50142">
    <property type="entry name" value="RNASE_3_2"/>
    <property type="match status" value="2"/>
</dbReference>
<dbReference type="GO" id="GO:0006309">
    <property type="term" value="P:apoptotic DNA fragmentation"/>
    <property type="evidence" value="ECO:0007669"/>
    <property type="project" value="TreeGrafter"/>
</dbReference>